<dbReference type="AlphaFoldDB" id="A0A2N4U3D9"/>
<dbReference type="InterPro" id="IPR002744">
    <property type="entry name" value="MIP18-like"/>
</dbReference>
<dbReference type="NCBIfam" id="TIGR03406">
    <property type="entry name" value="FeS_long_SufT"/>
    <property type="match status" value="1"/>
</dbReference>
<keyword evidence="3" id="KW-1185">Reference proteome</keyword>
<proteinExistence type="predicted"/>
<dbReference type="OrthoDB" id="9805360at2"/>
<sequence length="184" mass="19784">MSYARQEVIVNRDCPAVTVPYGSPVTIEEGCSATITQQLGGSYTVVVEGNLYRIEGIDGDALGFDPIEAQSHVPEGPITAQSIEDAAWSLLATCYDPEIPVDIVNLGLVYGCKVVPVGEDKFRIEAQMTLTAPGCGMGTMIADEARSKLLSIHGVDEATVDLVWDPPWSREMISEPARLQMGLL</sequence>
<dbReference type="InterPro" id="IPR017776">
    <property type="entry name" value="FeS_assembly_SufT_put"/>
</dbReference>
<comment type="caution">
    <text evidence="2">The sequence shown here is derived from an EMBL/GenBank/DDBJ whole genome shotgun (WGS) entry which is preliminary data.</text>
</comment>
<dbReference type="EMBL" id="PDNW01000010">
    <property type="protein sequence ID" value="PLC49535.1"/>
    <property type="molecule type" value="Genomic_DNA"/>
</dbReference>
<accession>A0A2N4U3D9</accession>
<feature type="domain" description="MIP18 family-like" evidence="1">
    <location>
        <begin position="85"/>
        <end position="160"/>
    </location>
</feature>
<evidence type="ECO:0000259" key="1">
    <source>
        <dbReference type="Pfam" id="PF01883"/>
    </source>
</evidence>
<protein>
    <submittedName>
        <fullName evidence="2">Putative Fe-S cluster assembly protein SufT</fullName>
    </submittedName>
</protein>
<evidence type="ECO:0000313" key="2">
    <source>
        <dbReference type="EMBL" id="PLC49535.1"/>
    </source>
</evidence>
<name>A0A2N4U3D9_9BURK</name>
<dbReference type="SUPFAM" id="SSF117916">
    <property type="entry name" value="Fe-S cluster assembly (FSCA) domain-like"/>
    <property type="match status" value="1"/>
</dbReference>
<dbReference type="PANTHER" id="PTHR42831">
    <property type="entry name" value="FE-S PROTEIN MATURATION AUXILIARY FACTOR YITW"/>
    <property type="match status" value="1"/>
</dbReference>
<reference evidence="2 3" key="1">
    <citation type="submission" date="2017-10" db="EMBL/GenBank/DDBJ databases">
        <title>Two draft genome sequences of Pusillimonas sp. strains isolated from a nitrate- and radionuclide-contaminated groundwater in Russia.</title>
        <authorList>
            <person name="Grouzdev D.S."/>
            <person name="Tourova T.P."/>
            <person name="Goeva M.A."/>
            <person name="Babich T.L."/>
            <person name="Sokolova D.S."/>
            <person name="Abdullin R."/>
            <person name="Poltaraus A.B."/>
            <person name="Toshchakov S.V."/>
            <person name="Nazina T.N."/>
        </authorList>
    </citation>
    <scope>NUCLEOTIDE SEQUENCE [LARGE SCALE GENOMIC DNA]</scope>
    <source>
        <strain evidence="2 3">JR1/69-3-13</strain>
    </source>
</reference>
<evidence type="ECO:0000313" key="3">
    <source>
        <dbReference type="Proteomes" id="UP000234190"/>
    </source>
</evidence>
<gene>
    <name evidence="2" type="primary">sufT</name>
    <name evidence="2" type="ORF">CR159_13115</name>
</gene>
<dbReference type="InterPro" id="IPR034904">
    <property type="entry name" value="FSCA_dom_sf"/>
</dbReference>
<dbReference type="InterPro" id="IPR052339">
    <property type="entry name" value="Fe-S_Maturation_MIP18"/>
</dbReference>
<organism evidence="2 3">
    <name type="scientific">Pollutimonas subterranea</name>
    <dbReference type="NCBI Taxonomy" id="2045210"/>
    <lineage>
        <taxon>Bacteria</taxon>
        <taxon>Pseudomonadati</taxon>
        <taxon>Pseudomonadota</taxon>
        <taxon>Betaproteobacteria</taxon>
        <taxon>Burkholderiales</taxon>
        <taxon>Alcaligenaceae</taxon>
        <taxon>Pollutimonas</taxon>
    </lineage>
</organism>
<dbReference type="Gene3D" id="3.30.300.130">
    <property type="entry name" value="Fe-S cluster assembly (FSCA)"/>
    <property type="match status" value="1"/>
</dbReference>
<dbReference type="Pfam" id="PF01883">
    <property type="entry name" value="FeS_assembly_P"/>
    <property type="match status" value="1"/>
</dbReference>
<dbReference type="RefSeq" id="WP_102074408.1">
    <property type="nucleotide sequence ID" value="NZ_PDNW01000010.1"/>
</dbReference>
<dbReference type="PANTHER" id="PTHR42831:SF1">
    <property type="entry name" value="FE-S PROTEIN MATURATION AUXILIARY FACTOR YITW"/>
    <property type="match status" value="1"/>
</dbReference>
<dbReference type="Proteomes" id="UP000234190">
    <property type="component" value="Unassembled WGS sequence"/>
</dbReference>